<feature type="domain" description="Cytochrome c assembly protein" evidence="2">
    <location>
        <begin position="76"/>
        <end position="300"/>
    </location>
</feature>
<feature type="transmembrane region" description="Helical" evidence="1">
    <location>
        <begin position="102"/>
        <end position="123"/>
    </location>
</feature>
<keyword evidence="1" id="KW-1133">Transmembrane helix</keyword>
<dbReference type="GO" id="GO:0017004">
    <property type="term" value="P:cytochrome complex assembly"/>
    <property type="evidence" value="ECO:0007669"/>
    <property type="project" value="InterPro"/>
</dbReference>
<dbReference type="InterPro" id="IPR002541">
    <property type="entry name" value="Cyt_c_assembly"/>
</dbReference>
<gene>
    <name evidence="3" type="ORF">Xbud_00285</name>
</gene>
<dbReference type="GO" id="GO:0020037">
    <property type="term" value="F:heme binding"/>
    <property type="evidence" value="ECO:0007669"/>
    <property type="project" value="InterPro"/>
</dbReference>
<feature type="transmembrane region" description="Helical" evidence="1">
    <location>
        <begin position="42"/>
        <end position="63"/>
    </location>
</feature>
<evidence type="ECO:0000313" key="3">
    <source>
        <dbReference type="EMBL" id="PHM29746.1"/>
    </source>
</evidence>
<feature type="transmembrane region" description="Helical" evidence="1">
    <location>
        <begin position="214"/>
        <end position="236"/>
    </location>
</feature>
<dbReference type="EMBL" id="NIBS01000001">
    <property type="protein sequence ID" value="PHM29746.1"/>
    <property type="molecule type" value="Genomic_DNA"/>
</dbReference>
<feature type="transmembrane region" description="Helical" evidence="1">
    <location>
        <begin position="6"/>
        <end position="30"/>
    </location>
</feature>
<dbReference type="Pfam" id="PF01578">
    <property type="entry name" value="Cytochrom_C_asm"/>
    <property type="match status" value="1"/>
</dbReference>
<sequence>MANNGWRLSLLTVYLNFELTLALLTLTLFSNTIAKTKNFMQVFSIIALLAYLISLTLIVPGLLRQQNSYQKLALFFAAVALINHAITLKYQVFHVSSGQNLTLLNLGSIVSLLVCIIMTIVAFRGHAWFLLPIIYSFAMINLILTSMVPGEFITHLEKSIGLFIHIGLALLGYATLLIAALYALQVGWLDYRLKKKKLTFSSGMPPLMTIERKMFRITQVGVILLTLTLCTGIMYMDDIFNKENIHKSVLSIIAWFIYVILLWGHYHEGWRGKRVIWFNLIGALILTLSFFGNRLLQEFLIY</sequence>
<reference evidence="3 4" key="1">
    <citation type="journal article" date="2017" name="Nat. Microbiol.">
        <title>Natural product diversity associated with the nematode symbionts Photorhabdus and Xenorhabdus.</title>
        <authorList>
            <person name="Tobias N.J."/>
            <person name="Wolff H."/>
            <person name="Djahanschiri B."/>
            <person name="Grundmann F."/>
            <person name="Kronenwerth M."/>
            <person name="Shi Y.M."/>
            <person name="Simonyi S."/>
            <person name="Grun P."/>
            <person name="Shapiro-Ilan D."/>
            <person name="Pidot S.J."/>
            <person name="Stinear T.P."/>
            <person name="Ebersberger I."/>
            <person name="Bode H.B."/>
        </authorList>
    </citation>
    <scope>NUCLEOTIDE SEQUENCE [LARGE SCALE GENOMIC DNA]</scope>
    <source>
        <strain evidence="3 4">DSM 16342</strain>
    </source>
</reference>
<proteinExistence type="predicted"/>
<keyword evidence="1" id="KW-0812">Transmembrane</keyword>
<name>A0A2D0J5J0_XENBU</name>
<dbReference type="Proteomes" id="UP000225833">
    <property type="component" value="Unassembled WGS sequence"/>
</dbReference>
<dbReference type="PANTHER" id="PTHR38034">
    <property type="entry name" value="INNER MEMBRANE PROTEIN YPJD"/>
    <property type="match status" value="1"/>
</dbReference>
<evidence type="ECO:0000256" key="1">
    <source>
        <dbReference type="SAM" id="Phobius"/>
    </source>
</evidence>
<feature type="transmembrane region" description="Helical" evidence="1">
    <location>
        <begin position="248"/>
        <end position="264"/>
    </location>
</feature>
<comment type="caution">
    <text evidence="3">The sequence shown here is derived from an EMBL/GenBank/DDBJ whole genome shotgun (WGS) entry which is preliminary data.</text>
</comment>
<dbReference type="AlphaFoldDB" id="A0A2D0J5J0"/>
<evidence type="ECO:0000259" key="2">
    <source>
        <dbReference type="Pfam" id="PF01578"/>
    </source>
</evidence>
<accession>A0A2D0J5J0</accession>
<feature type="transmembrane region" description="Helical" evidence="1">
    <location>
        <begin position="129"/>
        <end position="148"/>
    </location>
</feature>
<evidence type="ECO:0000313" key="4">
    <source>
        <dbReference type="Proteomes" id="UP000225833"/>
    </source>
</evidence>
<dbReference type="GO" id="GO:0005886">
    <property type="term" value="C:plasma membrane"/>
    <property type="evidence" value="ECO:0007669"/>
    <property type="project" value="TreeGrafter"/>
</dbReference>
<dbReference type="InterPro" id="IPR052372">
    <property type="entry name" value="YpjD/HemX"/>
</dbReference>
<organism evidence="3 4">
    <name type="scientific">Xenorhabdus budapestensis</name>
    <dbReference type="NCBI Taxonomy" id="290110"/>
    <lineage>
        <taxon>Bacteria</taxon>
        <taxon>Pseudomonadati</taxon>
        <taxon>Pseudomonadota</taxon>
        <taxon>Gammaproteobacteria</taxon>
        <taxon>Enterobacterales</taxon>
        <taxon>Morganellaceae</taxon>
        <taxon>Xenorhabdus</taxon>
    </lineage>
</organism>
<feature type="transmembrane region" description="Helical" evidence="1">
    <location>
        <begin position="69"/>
        <end position="90"/>
    </location>
</feature>
<keyword evidence="1" id="KW-0472">Membrane</keyword>
<protein>
    <submittedName>
        <fullName evidence="3">Inner membrane protein YpjD</fullName>
    </submittedName>
</protein>
<dbReference type="PANTHER" id="PTHR38034:SF1">
    <property type="entry name" value="INNER MEMBRANE PROTEIN YPJD"/>
    <property type="match status" value="1"/>
</dbReference>
<feature type="transmembrane region" description="Helical" evidence="1">
    <location>
        <begin position="276"/>
        <end position="296"/>
    </location>
</feature>
<feature type="transmembrane region" description="Helical" evidence="1">
    <location>
        <begin position="160"/>
        <end position="184"/>
    </location>
</feature>